<organism evidence="2 3">
    <name type="scientific">Tieghemiomyces parasiticus</name>
    <dbReference type="NCBI Taxonomy" id="78921"/>
    <lineage>
        <taxon>Eukaryota</taxon>
        <taxon>Fungi</taxon>
        <taxon>Fungi incertae sedis</taxon>
        <taxon>Zoopagomycota</taxon>
        <taxon>Kickxellomycotina</taxon>
        <taxon>Dimargaritomycetes</taxon>
        <taxon>Dimargaritales</taxon>
        <taxon>Dimargaritaceae</taxon>
        <taxon>Tieghemiomyces</taxon>
    </lineage>
</organism>
<reference evidence="2" key="1">
    <citation type="submission" date="2022-07" db="EMBL/GenBank/DDBJ databases">
        <title>Phylogenomic reconstructions and comparative analyses of Kickxellomycotina fungi.</title>
        <authorList>
            <person name="Reynolds N.K."/>
            <person name="Stajich J.E."/>
            <person name="Barry K."/>
            <person name="Grigoriev I.V."/>
            <person name="Crous P."/>
            <person name="Smith M.E."/>
        </authorList>
    </citation>
    <scope>NUCLEOTIDE SEQUENCE</scope>
    <source>
        <strain evidence="2">RSA 861</strain>
    </source>
</reference>
<accession>A0A9W8DMG0</accession>
<protein>
    <submittedName>
        <fullName evidence="2">Uncharacterized protein</fullName>
    </submittedName>
</protein>
<dbReference type="Proteomes" id="UP001150569">
    <property type="component" value="Unassembled WGS sequence"/>
</dbReference>
<dbReference type="EMBL" id="JANBPT010001089">
    <property type="protein sequence ID" value="KAJ1910152.1"/>
    <property type="molecule type" value="Genomic_DNA"/>
</dbReference>
<feature type="region of interest" description="Disordered" evidence="1">
    <location>
        <begin position="92"/>
        <end position="118"/>
    </location>
</feature>
<sequence length="139" mass="14451">MGSRLDAAAQGTGRVERFQQAEAGEDVTQAEITLSKRSPFEGRSGDILVEHGDSHFSAGFGYLLGDGLAFMDVAVAPERGAFRSVDGRARVEMTGRGGTGIGSQAQETEGDEENGETQGDIKAKVCGVGLTVVGAECQL</sequence>
<dbReference type="AlphaFoldDB" id="A0A9W8DMG0"/>
<evidence type="ECO:0000256" key="1">
    <source>
        <dbReference type="SAM" id="MobiDB-lite"/>
    </source>
</evidence>
<evidence type="ECO:0000313" key="3">
    <source>
        <dbReference type="Proteomes" id="UP001150569"/>
    </source>
</evidence>
<evidence type="ECO:0000313" key="2">
    <source>
        <dbReference type="EMBL" id="KAJ1910152.1"/>
    </source>
</evidence>
<gene>
    <name evidence="2" type="ORF">IWQ60_010807</name>
</gene>
<keyword evidence="3" id="KW-1185">Reference proteome</keyword>
<name>A0A9W8DMG0_9FUNG</name>
<comment type="caution">
    <text evidence="2">The sequence shown here is derived from an EMBL/GenBank/DDBJ whole genome shotgun (WGS) entry which is preliminary data.</text>
</comment>
<proteinExistence type="predicted"/>